<dbReference type="KEGG" id="vta:B0550"/>
<evidence type="ECO:0000313" key="1">
    <source>
        <dbReference type="EMBL" id="SON52161.1"/>
    </source>
</evidence>
<evidence type="ECO:0000313" key="2">
    <source>
        <dbReference type="Proteomes" id="UP000235828"/>
    </source>
</evidence>
<sequence length="15" mass="1592">MIVLNIHPAQEGAKA</sequence>
<accession>A0A2N8ZJT0</accession>
<reference evidence="1 2" key="1">
    <citation type="submission" date="2017-10" db="EMBL/GenBank/DDBJ databases">
        <authorList>
            <person name="Banno H."/>
            <person name="Chua N.-H."/>
        </authorList>
    </citation>
    <scope>NUCLEOTIDE SEQUENCE [LARGE SCALE GENOMIC DNA]</scope>
    <source>
        <strain evidence="1">Vibrio tapetis CECT4600</strain>
    </source>
</reference>
<organism evidence="1 2">
    <name type="scientific">Vibrio tapetis subsp. tapetis</name>
    <dbReference type="NCBI Taxonomy" id="1671868"/>
    <lineage>
        <taxon>Bacteria</taxon>
        <taxon>Pseudomonadati</taxon>
        <taxon>Pseudomonadota</taxon>
        <taxon>Gammaproteobacteria</taxon>
        <taxon>Vibrionales</taxon>
        <taxon>Vibrionaceae</taxon>
        <taxon>Vibrio</taxon>
    </lineage>
</organism>
<name>A0A2N8ZJT0_9VIBR</name>
<dbReference type="Proteomes" id="UP000235828">
    <property type="component" value="Chromosome B"/>
</dbReference>
<keyword evidence="2" id="KW-1185">Reference proteome</keyword>
<gene>
    <name evidence="1" type="ORF">VTAP4600_B0550</name>
</gene>
<proteinExistence type="predicted"/>
<dbReference type="EMBL" id="LT960612">
    <property type="protein sequence ID" value="SON52161.1"/>
    <property type="molecule type" value="Genomic_DNA"/>
</dbReference>
<protein>
    <submittedName>
        <fullName evidence="1">Uncharacterized protein</fullName>
    </submittedName>
</protein>